<comment type="similarity">
    <text evidence="1">Belongs to the UPF0047 family.</text>
</comment>
<dbReference type="Proteomes" id="UP000237966">
    <property type="component" value="Unassembled WGS sequence"/>
</dbReference>
<gene>
    <name evidence="2" type="ORF">C5C51_02045</name>
</gene>
<dbReference type="EMBL" id="PSWU01000004">
    <property type="protein sequence ID" value="PPI16215.1"/>
    <property type="molecule type" value="Genomic_DNA"/>
</dbReference>
<accession>A0A2S5Y8H3</accession>
<sequence length="151" mass="16379">MSATFPGVGCRPMFDVTVDSPGFDAAIDITDSLAEGLRQYTPWAGLAQVFLRGSSVALVAMRYEPGTVRDLRDALERIAPLDKTYAHELTTADRNGFAHVRSTVLGTSLIIPWAGDHFDVSPTHRLVLFDFDLKPAIRTLVVECAQGAVSS</sequence>
<evidence type="ECO:0000313" key="3">
    <source>
        <dbReference type="Proteomes" id="UP000237966"/>
    </source>
</evidence>
<dbReference type="Pfam" id="PF01894">
    <property type="entry name" value="YjbQ"/>
    <property type="match status" value="1"/>
</dbReference>
<dbReference type="PANTHER" id="PTHR30615">
    <property type="entry name" value="UNCHARACTERIZED PROTEIN YJBQ-RELATED"/>
    <property type="match status" value="1"/>
</dbReference>
<protein>
    <recommendedName>
        <fullName evidence="4">YjbQ family protein</fullName>
    </recommendedName>
</protein>
<proteinExistence type="inferred from homology"/>
<organism evidence="2 3">
    <name type="scientific">Rathayibacter toxicus</name>
    <dbReference type="NCBI Taxonomy" id="145458"/>
    <lineage>
        <taxon>Bacteria</taxon>
        <taxon>Bacillati</taxon>
        <taxon>Actinomycetota</taxon>
        <taxon>Actinomycetes</taxon>
        <taxon>Micrococcales</taxon>
        <taxon>Microbacteriaceae</taxon>
        <taxon>Rathayibacter</taxon>
    </lineage>
</organism>
<dbReference type="Gene3D" id="2.60.120.460">
    <property type="entry name" value="YjbQ-like"/>
    <property type="match status" value="1"/>
</dbReference>
<dbReference type="PANTHER" id="PTHR30615:SF8">
    <property type="entry name" value="UPF0047 PROTEIN C4A8.02C"/>
    <property type="match status" value="1"/>
</dbReference>
<evidence type="ECO:0000313" key="2">
    <source>
        <dbReference type="EMBL" id="PPI16215.1"/>
    </source>
</evidence>
<dbReference type="AlphaFoldDB" id="A0A2S5Y8H3"/>
<name>A0A2S5Y8H3_9MICO</name>
<dbReference type="InterPro" id="IPR001602">
    <property type="entry name" value="UPF0047_YjbQ-like"/>
</dbReference>
<dbReference type="InterPro" id="IPR035917">
    <property type="entry name" value="YjbQ-like_sf"/>
</dbReference>
<reference evidence="2 3" key="1">
    <citation type="submission" date="2018-02" db="EMBL/GenBank/DDBJ databases">
        <title>Bacteriophage NCPPB3778 and a type I-E CRISPR drive the evolution of the US Biological Select Agent, Rathayibacter toxicus.</title>
        <authorList>
            <person name="Davis E.W.II."/>
            <person name="Tabima J.F."/>
            <person name="Weisberg A.J."/>
            <person name="Lopes L.D."/>
            <person name="Wiseman M.S."/>
            <person name="Wiseman M.S."/>
            <person name="Pupko T."/>
            <person name="Belcher M.S."/>
            <person name="Sechler A.J."/>
            <person name="Tancos M.A."/>
            <person name="Schroeder B.K."/>
            <person name="Murray T.D."/>
            <person name="Luster D.G."/>
            <person name="Schneider W.L."/>
            <person name="Rogers E."/>
            <person name="Andreote F.D."/>
            <person name="Grunwald N.J."/>
            <person name="Putnam M.L."/>
            <person name="Chang J.H."/>
        </authorList>
    </citation>
    <scope>NUCLEOTIDE SEQUENCE [LARGE SCALE GENOMIC DNA]</scope>
    <source>
        <strain evidence="2 3">FH99</strain>
    </source>
</reference>
<evidence type="ECO:0000256" key="1">
    <source>
        <dbReference type="ARBA" id="ARBA00005534"/>
    </source>
</evidence>
<dbReference type="SUPFAM" id="SSF111038">
    <property type="entry name" value="YjbQ-like"/>
    <property type="match status" value="1"/>
</dbReference>
<dbReference type="OrthoDB" id="9801725at2"/>
<comment type="caution">
    <text evidence="2">The sequence shown here is derived from an EMBL/GenBank/DDBJ whole genome shotgun (WGS) entry which is preliminary data.</text>
</comment>
<evidence type="ECO:0008006" key="4">
    <source>
        <dbReference type="Google" id="ProtNLM"/>
    </source>
</evidence>